<feature type="compositionally biased region" description="Basic and acidic residues" evidence="1">
    <location>
        <begin position="1"/>
        <end position="23"/>
    </location>
</feature>
<dbReference type="AlphaFoldDB" id="A0A3S3ZNL3"/>
<proteinExistence type="predicted"/>
<evidence type="ECO:0000256" key="1">
    <source>
        <dbReference type="SAM" id="MobiDB-lite"/>
    </source>
</evidence>
<evidence type="ECO:0000313" key="3">
    <source>
        <dbReference type="EMBL" id="RWZ50028.1"/>
    </source>
</evidence>
<keyword evidence="2" id="KW-0812">Transmembrane</keyword>
<sequence length="240" mass="25471">MTHPDAVDEHSPSTADARDDGGTPRRSRLWIGSAIAIAAVLALLAGSVFALLTHMDGAGMASPTRPDTGTAVGDGSRPVPAQTAEAAPAAPRPTECTQIYSSEMYEYLESTGLPLNDDSVTDSLGSTDPVLAALITDGTTFKCSWGFAGEYGLNTNITQVSSDTAAAVLEQLDSLGYECYDESEGKRCIDSETVTDELGTYRTGESHFVRGGVWIATHWVNFAPDRYTQDIVESLWPAAE</sequence>
<feature type="transmembrane region" description="Helical" evidence="2">
    <location>
        <begin position="29"/>
        <end position="52"/>
    </location>
</feature>
<comment type="caution">
    <text evidence="3">The sequence shown here is derived from an EMBL/GenBank/DDBJ whole genome shotgun (WGS) entry which is preliminary data.</text>
</comment>
<dbReference type="RefSeq" id="WP_128495482.1">
    <property type="nucleotide sequence ID" value="NZ_RZNB01000004.1"/>
</dbReference>
<feature type="region of interest" description="Disordered" evidence="1">
    <location>
        <begin position="1"/>
        <end position="24"/>
    </location>
</feature>
<gene>
    <name evidence="3" type="ORF">ELQ90_11835</name>
</gene>
<feature type="compositionally biased region" description="Low complexity" evidence="1">
    <location>
        <begin position="78"/>
        <end position="93"/>
    </location>
</feature>
<accession>A0A3S3ZNL3</accession>
<dbReference type="EMBL" id="RZNB01000004">
    <property type="protein sequence ID" value="RWZ50028.1"/>
    <property type="molecule type" value="Genomic_DNA"/>
</dbReference>
<feature type="region of interest" description="Disordered" evidence="1">
    <location>
        <begin position="62"/>
        <end position="93"/>
    </location>
</feature>
<protein>
    <recommendedName>
        <fullName evidence="5">DUF3558 domain-containing protein</fullName>
    </recommendedName>
</protein>
<evidence type="ECO:0008006" key="5">
    <source>
        <dbReference type="Google" id="ProtNLM"/>
    </source>
</evidence>
<organism evidence="3 4">
    <name type="scientific">Labedella phragmitis</name>
    <dbReference type="NCBI Taxonomy" id="2498849"/>
    <lineage>
        <taxon>Bacteria</taxon>
        <taxon>Bacillati</taxon>
        <taxon>Actinomycetota</taxon>
        <taxon>Actinomycetes</taxon>
        <taxon>Micrococcales</taxon>
        <taxon>Microbacteriaceae</taxon>
        <taxon>Labedella</taxon>
    </lineage>
</organism>
<evidence type="ECO:0000256" key="2">
    <source>
        <dbReference type="SAM" id="Phobius"/>
    </source>
</evidence>
<dbReference type="OrthoDB" id="5108077at2"/>
<name>A0A3S3ZNL3_9MICO</name>
<reference evidence="3 4" key="1">
    <citation type="submission" date="2018-12" db="EMBL/GenBank/DDBJ databases">
        <authorList>
            <person name="Li F."/>
        </authorList>
    </citation>
    <scope>NUCLEOTIDE SEQUENCE [LARGE SCALE GENOMIC DNA]</scope>
    <source>
        <strain evidence="3 4">11W25H-1</strain>
    </source>
</reference>
<evidence type="ECO:0000313" key="4">
    <source>
        <dbReference type="Proteomes" id="UP000288547"/>
    </source>
</evidence>
<keyword evidence="4" id="KW-1185">Reference proteome</keyword>
<dbReference type="Proteomes" id="UP000288547">
    <property type="component" value="Unassembled WGS sequence"/>
</dbReference>
<keyword evidence="2" id="KW-0472">Membrane</keyword>
<keyword evidence="2" id="KW-1133">Transmembrane helix</keyword>